<reference evidence="1 2" key="1">
    <citation type="submission" date="2024-09" db="EMBL/GenBank/DDBJ databases">
        <authorList>
            <person name="Sun Q."/>
            <person name="Mori K."/>
        </authorList>
    </citation>
    <scope>NUCLEOTIDE SEQUENCE [LARGE SCALE GENOMIC DNA]</scope>
    <source>
        <strain evidence="1 2">JCM 14321</strain>
    </source>
</reference>
<dbReference type="CDD" id="cd04645">
    <property type="entry name" value="LbH_gamma_CA_like"/>
    <property type="match status" value="1"/>
</dbReference>
<comment type="caution">
    <text evidence="1">The sequence shown here is derived from an EMBL/GenBank/DDBJ whole genome shotgun (WGS) entry which is preliminary data.</text>
</comment>
<dbReference type="SUPFAM" id="SSF51161">
    <property type="entry name" value="Trimeric LpxA-like enzymes"/>
    <property type="match status" value="1"/>
</dbReference>
<dbReference type="InterPro" id="IPR050484">
    <property type="entry name" value="Transf_Hexapept/Carb_Anhydrase"/>
</dbReference>
<dbReference type="Gene3D" id="2.160.10.10">
    <property type="entry name" value="Hexapeptide repeat proteins"/>
    <property type="match status" value="1"/>
</dbReference>
<dbReference type="InterPro" id="IPR011004">
    <property type="entry name" value="Trimer_LpxA-like_sf"/>
</dbReference>
<dbReference type="Proteomes" id="UP001589667">
    <property type="component" value="Unassembled WGS sequence"/>
</dbReference>
<organism evidence="1 2">
    <name type="scientific">Agromyces lapidis</name>
    <dbReference type="NCBI Taxonomy" id="279574"/>
    <lineage>
        <taxon>Bacteria</taxon>
        <taxon>Bacillati</taxon>
        <taxon>Actinomycetota</taxon>
        <taxon>Actinomycetes</taxon>
        <taxon>Micrococcales</taxon>
        <taxon>Microbacteriaceae</taxon>
        <taxon>Agromyces</taxon>
    </lineage>
</organism>
<name>A0ABV5SN40_9MICO</name>
<evidence type="ECO:0000313" key="1">
    <source>
        <dbReference type="EMBL" id="MFB9641765.1"/>
    </source>
</evidence>
<sequence>MAADPSARIISLAGIPAPVIADSAFVAPGAVIVGDVHLEEGSSVWYNAVLRAEAEPIVLGADSNLQDTVVCHVDAGYPLTVGRGVSVGHGAVLHGCTVEDDCLIGMSATVLNGAVIGEGSLVAAGAVVLEGTVVPPGSLVAGVPAKVRRELSDAERDGIRRNAAAYLAHVEEHTASGE</sequence>
<dbReference type="InterPro" id="IPR047324">
    <property type="entry name" value="LbH_gamma_CA-like"/>
</dbReference>
<dbReference type="Pfam" id="PF00132">
    <property type="entry name" value="Hexapep"/>
    <property type="match status" value="1"/>
</dbReference>
<gene>
    <name evidence="1" type="ORF">ACFFQV_05600</name>
</gene>
<dbReference type="RefSeq" id="WP_157423317.1">
    <property type="nucleotide sequence ID" value="NZ_BAAANI010000006.1"/>
</dbReference>
<dbReference type="PANTHER" id="PTHR13061">
    <property type="entry name" value="DYNACTIN SUBUNIT P25"/>
    <property type="match status" value="1"/>
</dbReference>
<proteinExistence type="predicted"/>
<protein>
    <submittedName>
        <fullName evidence="1">Gamma carbonic anhydrase family protein</fullName>
    </submittedName>
</protein>
<dbReference type="PANTHER" id="PTHR13061:SF29">
    <property type="entry name" value="GAMMA CARBONIC ANHYDRASE-LIKE 1, MITOCHONDRIAL-RELATED"/>
    <property type="match status" value="1"/>
</dbReference>
<keyword evidence="2" id="KW-1185">Reference proteome</keyword>
<evidence type="ECO:0000313" key="2">
    <source>
        <dbReference type="Proteomes" id="UP001589667"/>
    </source>
</evidence>
<dbReference type="EMBL" id="JBHMBL010000001">
    <property type="protein sequence ID" value="MFB9641765.1"/>
    <property type="molecule type" value="Genomic_DNA"/>
</dbReference>
<accession>A0ABV5SN40</accession>
<dbReference type="InterPro" id="IPR001451">
    <property type="entry name" value="Hexapep"/>
</dbReference>